<gene>
    <name evidence="1" type="ORF">A6302_04309</name>
</gene>
<proteinExistence type="predicted"/>
<dbReference type="AlphaFoldDB" id="A0A1E3GWM0"/>
<dbReference type="Proteomes" id="UP000094622">
    <property type="component" value="Unassembled WGS sequence"/>
</dbReference>
<reference evidence="1 2" key="1">
    <citation type="submission" date="2016-07" db="EMBL/GenBank/DDBJ databases">
        <title>Draft Genome Sequence of Methylobrevis pamukkalensis PK2.</title>
        <authorList>
            <person name="Vasilenko O.V."/>
            <person name="Doronina N.V."/>
            <person name="Shmareva M.N."/>
            <person name="Tarlachkov S.V."/>
            <person name="Mustakhimov I."/>
            <person name="Trotsenko Y.A."/>
        </authorList>
    </citation>
    <scope>NUCLEOTIDE SEQUENCE [LARGE SCALE GENOMIC DNA]</scope>
    <source>
        <strain evidence="1 2">PK2</strain>
    </source>
</reference>
<evidence type="ECO:0000313" key="1">
    <source>
        <dbReference type="EMBL" id="ODN68394.1"/>
    </source>
</evidence>
<protein>
    <submittedName>
        <fullName evidence="1">Uncharacterized protein</fullName>
    </submittedName>
</protein>
<keyword evidence="2" id="KW-1185">Reference proteome</keyword>
<sequence length="29" mass="3281">MTGEEYKTWLTAAEETHHGLMEKAGFLAK</sequence>
<dbReference type="EMBL" id="MCRJ01000190">
    <property type="protein sequence ID" value="ODN68394.1"/>
    <property type="molecule type" value="Genomic_DNA"/>
</dbReference>
<name>A0A1E3GWM0_9HYPH</name>
<organism evidence="1 2">
    <name type="scientific">Methylobrevis pamukkalensis</name>
    <dbReference type="NCBI Taxonomy" id="1439726"/>
    <lineage>
        <taxon>Bacteria</taxon>
        <taxon>Pseudomonadati</taxon>
        <taxon>Pseudomonadota</taxon>
        <taxon>Alphaproteobacteria</taxon>
        <taxon>Hyphomicrobiales</taxon>
        <taxon>Pleomorphomonadaceae</taxon>
        <taxon>Methylobrevis</taxon>
    </lineage>
</organism>
<accession>A0A1E3GWM0</accession>
<evidence type="ECO:0000313" key="2">
    <source>
        <dbReference type="Proteomes" id="UP000094622"/>
    </source>
</evidence>
<comment type="caution">
    <text evidence="1">The sequence shown here is derived from an EMBL/GenBank/DDBJ whole genome shotgun (WGS) entry which is preliminary data.</text>
</comment>